<dbReference type="RefSeq" id="WP_224034758.1">
    <property type="nucleotide sequence ID" value="NZ_AP024849.1"/>
</dbReference>
<dbReference type="InterPro" id="IPR052258">
    <property type="entry name" value="Diverse_Func_Domain-Protein"/>
</dbReference>
<gene>
    <name evidence="4" type="ORF">psyc5s11_45670</name>
</gene>
<feature type="compositionally biased region" description="Polar residues" evidence="2">
    <location>
        <begin position="455"/>
        <end position="473"/>
    </location>
</feature>
<evidence type="ECO:0000256" key="3">
    <source>
        <dbReference type="SAM" id="Phobius"/>
    </source>
</evidence>
<protein>
    <recommendedName>
        <fullName evidence="6">EF-hand domain-containing protein</fullName>
    </recommendedName>
</protein>
<feature type="transmembrane region" description="Helical" evidence="3">
    <location>
        <begin position="139"/>
        <end position="159"/>
    </location>
</feature>
<keyword evidence="3" id="KW-1133">Transmembrane helix</keyword>
<reference evidence="5" key="1">
    <citation type="submission" date="2021-07" db="EMBL/GenBank/DDBJ databases">
        <title>Complete genome sequencing of a Clostridium isolate.</title>
        <authorList>
            <person name="Ueki A."/>
            <person name="Tonouchi A."/>
        </authorList>
    </citation>
    <scope>NUCLEOTIDE SEQUENCE [LARGE SCALE GENOMIC DNA]</scope>
    <source>
        <strain evidence="5">C5S11</strain>
    </source>
</reference>
<dbReference type="PANTHER" id="PTHR37612:SF20">
    <property type="entry name" value="PER-HEXAMER REPEAT PROTEIN 5-RELATED"/>
    <property type="match status" value="1"/>
</dbReference>
<evidence type="ECO:0000313" key="5">
    <source>
        <dbReference type="Proteomes" id="UP000824633"/>
    </source>
</evidence>
<feature type="region of interest" description="Disordered" evidence="2">
    <location>
        <begin position="368"/>
        <end position="480"/>
    </location>
</feature>
<sequence length="517" mass="56299">MNALDKKILDFIKKSGRRIKLNFLISKILMGLQASLVLTLIILTIALVVPFESCYKLSGVIIVISLIVSIIFGIIKAPKKKEIALIADSKGLNERVITALEFLGDNSEIAIAQKEDTVRSIELYNFKRNLPISVEKKEIYKIIILIILCFITTVIPTGAKKDAENLRDFNKMKSETLKKIDKEEKKIEKEDELTKEEKEELKKILQDAKKELKETKKKEDTNKLMDRLDKKFDSLKEKTDSEKKKQLVDDIKKNLVEKQKSEEAREALKDLNEINKSLNKSKLGKELLETLKTGDKEALENKLKALNNSLPNLSDKEKSELSNALKEAAANLRDEQLKELLEQASDNALDGQIDPSELAGALAALKSASNSGANNGNKPGDGKSPGSGNGSGSGSGSGNGSGSGSGSGAGSGGSGNGVGWNTGSKNGKENTSMPSSGEQVFIPGRETGDDANLKGNKNNGGTSQSIETQNGLNFNGEKKDYNSIVGDYSKEEIDSMNNSSLPENLQGVVKEYFNNIK</sequence>
<accession>A0ABM7TJM1</accession>
<keyword evidence="3" id="KW-0812">Transmembrane</keyword>
<name>A0ABM7TJM1_9CLOT</name>
<dbReference type="EMBL" id="AP024849">
    <property type="protein sequence ID" value="BCZ48500.1"/>
    <property type="molecule type" value="Genomic_DNA"/>
</dbReference>
<dbReference type="PANTHER" id="PTHR37612">
    <property type="entry name" value="FIBROIN HEAVY CHAIN FIB-H LIKE PROTEIN"/>
    <property type="match status" value="1"/>
</dbReference>
<organism evidence="4 5">
    <name type="scientific">Clostridium gelidum</name>
    <dbReference type="NCBI Taxonomy" id="704125"/>
    <lineage>
        <taxon>Bacteria</taxon>
        <taxon>Bacillati</taxon>
        <taxon>Bacillota</taxon>
        <taxon>Clostridia</taxon>
        <taxon>Eubacteriales</taxon>
        <taxon>Clostridiaceae</taxon>
        <taxon>Clostridium</taxon>
    </lineage>
</organism>
<feature type="compositionally biased region" description="Polar residues" evidence="2">
    <location>
        <begin position="429"/>
        <end position="438"/>
    </location>
</feature>
<feature type="transmembrane region" description="Helical" evidence="3">
    <location>
        <begin position="21"/>
        <end position="49"/>
    </location>
</feature>
<keyword evidence="1" id="KW-0175">Coiled coil</keyword>
<evidence type="ECO:0000313" key="4">
    <source>
        <dbReference type="EMBL" id="BCZ48500.1"/>
    </source>
</evidence>
<keyword evidence="5" id="KW-1185">Reference proteome</keyword>
<evidence type="ECO:0008006" key="6">
    <source>
        <dbReference type="Google" id="ProtNLM"/>
    </source>
</evidence>
<dbReference type="Proteomes" id="UP000824633">
    <property type="component" value="Chromosome"/>
</dbReference>
<feature type="coiled-coil region" evidence="1">
    <location>
        <begin position="166"/>
        <end position="338"/>
    </location>
</feature>
<keyword evidence="3" id="KW-0472">Membrane</keyword>
<evidence type="ECO:0000256" key="1">
    <source>
        <dbReference type="SAM" id="Coils"/>
    </source>
</evidence>
<proteinExistence type="predicted"/>
<evidence type="ECO:0000256" key="2">
    <source>
        <dbReference type="SAM" id="MobiDB-lite"/>
    </source>
</evidence>
<feature type="compositionally biased region" description="Low complexity" evidence="2">
    <location>
        <begin position="368"/>
        <end position="382"/>
    </location>
</feature>
<feature type="compositionally biased region" description="Gly residues" evidence="2">
    <location>
        <begin position="383"/>
        <end position="420"/>
    </location>
</feature>
<feature type="transmembrane region" description="Helical" evidence="3">
    <location>
        <begin position="55"/>
        <end position="75"/>
    </location>
</feature>